<keyword evidence="1" id="KW-0812">Transmembrane</keyword>
<dbReference type="Proteomes" id="UP000240009">
    <property type="component" value="Unassembled WGS sequence"/>
</dbReference>
<accession>A0A2S8GBH4</accession>
<dbReference type="AlphaFoldDB" id="A0A2S8GBH4"/>
<feature type="transmembrane region" description="Helical" evidence="1">
    <location>
        <begin position="125"/>
        <end position="149"/>
    </location>
</feature>
<gene>
    <name evidence="2" type="ORF">C5Y96_00075</name>
</gene>
<protein>
    <submittedName>
        <fullName evidence="2">Uncharacterized protein</fullName>
    </submittedName>
</protein>
<feature type="transmembrane region" description="Helical" evidence="1">
    <location>
        <begin position="77"/>
        <end position="104"/>
    </location>
</feature>
<evidence type="ECO:0000313" key="3">
    <source>
        <dbReference type="Proteomes" id="UP000240009"/>
    </source>
</evidence>
<sequence>MPKAMSNLNDQSQENNGYSGFIFAAFLAIFFCFLLFLAIPLLALAIYLLWILPSLIHAWVNITRQSRNLPLPWEDQFAALIVAFILQIPLWLTAGFLGFLLGALAYDLLVQASIPNIPPRLGGYFLFWSVTTLGVYLTLFSAVLLWTTIGSYSNDQDSKTVSIRDAKPIYHPF</sequence>
<keyword evidence="1" id="KW-1133">Transmembrane helix</keyword>
<dbReference type="EMBL" id="PUIA01000001">
    <property type="protein sequence ID" value="PQO41805.1"/>
    <property type="molecule type" value="Genomic_DNA"/>
</dbReference>
<keyword evidence="1" id="KW-0472">Membrane</keyword>
<proteinExistence type="predicted"/>
<name>A0A2S8GBH4_9BACT</name>
<organism evidence="2 3">
    <name type="scientific">Blastopirellula marina</name>
    <dbReference type="NCBI Taxonomy" id="124"/>
    <lineage>
        <taxon>Bacteria</taxon>
        <taxon>Pseudomonadati</taxon>
        <taxon>Planctomycetota</taxon>
        <taxon>Planctomycetia</taxon>
        <taxon>Pirellulales</taxon>
        <taxon>Pirellulaceae</taxon>
        <taxon>Blastopirellula</taxon>
    </lineage>
</organism>
<feature type="transmembrane region" description="Helical" evidence="1">
    <location>
        <begin position="21"/>
        <end position="50"/>
    </location>
</feature>
<comment type="caution">
    <text evidence="2">The sequence shown here is derived from an EMBL/GenBank/DDBJ whole genome shotgun (WGS) entry which is preliminary data.</text>
</comment>
<evidence type="ECO:0000256" key="1">
    <source>
        <dbReference type="SAM" id="Phobius"/>
    </source>
</evidence>
<evidence type="ECO:0000313" key="2">
    <source>
        <dbReference type="EMBL" id="PQO41805.1"/>
    </source>
</evidence>
<reference evidence="2 3" key="1">
    <citation type="submission" date="2018-02" db="EMBL/GenBank/DDBJ databases">
        <title>Comparative genomes isolates from brazilian mangrove.</title>
        <authorList>
            <person name="Araujo J.E."/>
            <person name="Taketani R.G."/>
            <person name="Silva M.C.P."/>
            <person name="Loureco M.V."/>
            <person name="Andreote F.D."/>
        </authorList>
    </citation>
    <scope>NUCLEOTIDE SEQUENCE [LARGE SCALE GENOMIC DNA]</scope>
    <source>
        <strain evidence="2 3">HEX-2 MGV</strain>
    </source>
</reference>